<dbReference type="GO" id="GO:0004521">
    <property type="term" value="F:RNA endonuclease activity"/>
    <property type="evidence" value="ECO:0007669"/>
    <property type="project" value="InterPro"/>
</dbReference>
<dbReference type="PANTHER" id="PTHR30636:SF3">
    <property type="entry name" value="UPF0701 PROTEIN YICC"/>
    <property type="match status" value="1"/>
</dbReference>
<feature type="domain" description="Endoribonuclease YicC-like C-terminal" evidence="7">
    <location>
        <begin position="169"/>
        <end position="290"/>
    </location>
</feature>
<evidence type="ECO:0000256" key="4">
    <source>
        <dbReference type="ARBA" id="ARBA00022801"/>
    </source>
</evidence>
<dbReference type="EMBL" id="CP016908">
    <property type="protein sequence ID" value="APS00189.1"/>
    <property type="molecule type" value="Genomic_DNA"/>
</dbReference>
<dbReference type="PANTHER" id="PTHR30636">
    <property type="entry name" value="UPF0701 PROTEIN YICC"/>
    <property type="match status" value="1"/>
</dbReference>
<reference evidence="8 9" key="1">
    <citation type="submission" date="2016-08" db="EMBL/GenBank/DDBJ databases">
        <title>Identification and validation of antigenic proteins from Pajaroellobacter abortibovis using de-novo genome sequence assembly and reverse vaccinology.</title>
        <authorList>
            <person name="Welly B.T."/>
            <person name="Miller M.R."/>
            <person name="Stott J.L."/>
            <person name="Blanchard M.T."/>
            <person name="Islas-Trejo A.D."/>
            <person name="O'Rourke S.M."/>
            <person name="Young A.E."/>
            <person name="Medrano J.F."/>
            <person name="Van Eenennaam A.L."/>
        </authorList>
    </citation>
    <scope>NUCLEOTIDE SEQUENCE [LARGE SCALE GENOMIC DNA]</scope>
    <source>
        <strain evidence="8 9">BTF92-0548A/99-0131</strain>
    </source>
</reference>
<dbReference type="InterPro" id="IPR013551">
    <property type="entry name" value="YicC-like_C"/>
</dbReference>
<accession>A0A1L6MXI0</accession>
<keyword evidence="3" id="KW-0255">Endonuclease</keyword>
<dbReference type="Pfam" id="PF03755">
    <property type="entry name" value="YicC-like_N"/>
    <property type="match status" value="1"/>
</dbReference>
<feature type="domain" description="Endoribonuclease YicC-like N-terminal" evidence="6">
    <location>
        <begin position="1"/>
        <end position="151"/>
    </location>
</feature>
<keyword evidence="9" id="KW-1185">Reference proteome</keyword>
<gene>
    <name evidence="8" type="ORF">BCY86_05470</name>
</gene>
<dbReference type="Pfam" id="PF08340">
    <property type="entry name" value="YicC-like_C"/>
    <property type="match status" value="1"/>
</dbReference>
<evidence type="ECO:0000259" key="6">
    <source>
        <dbReference type="Pfam" id="PF03755"/>
    </source>
</evidence>
<dbReference type="STRING" id="1882918.BCY86_05470"/>
<proteinExistence type="inferred from homology"/>
<dbReference type="InterPro" id="IPR005229">
    <property type="entry name" value="YicC/YloC-like"/>
</dbReference>
<evidence type="ECO:0000313" key="9">
    <source>
        <dbReference type="Proteomes" id="UP000185544"/>
    </source>
</evidence>
<keyword evidence="2" id="KW-0540">Nuclease</keyword>
<evidence type="ECO:0000259" key="7">
    <source>
        <dbReference type="Pfam" id="PF08340"/>
    </source>
</evidence>
<dbReference type="AlphaFoldDB" id="A0A1L6MXI0"/>
<evidence type="ECO:0000256" key="5">
    <source>
        <dbReference type="ARBA" id="ARBA00035648"/>
    </source>
</evidence>
<comment type="similarity">
    <text evidence="5">Belongs to the YicC/YloC family.</text>
</comment>
<dbReference type="OrthoDB" id="9771229at2"/>
<evidence type="ECO:0000313" key="8">
    <source>
        <dbReference type="EMBL" id="APS00189.1"/>
    </source>
</evidence>
<comment type="cofactor">
    <cofactor evidence="1">
        <name>a divalent metal cation</name>
        <dbReference type="ChEBI" id="CHEBI:60240"/>
    </cofactor>
</comment>
<protein>
    <submittedName>
        <fullName evidence="8">YicC family protein</fullName>
    </submittedName>
</protein>
<keyword evidence="4" id="KW-0378">Hydrolase</keyword>
<name>A0A1L6MXI0_9BACT</name>
<dbReference type="GO" id="GO:0016787">
    <property type="term" value="F:hydrolase activity"/>
    <property type="evidence" value="ECO:0007669"/>
    <property type="project" value="UniProtKB-KW"/>
</dbReference>
<sequence>MRSMTGFGLGESFLGEGKVTVEIRSLNHRFLDIRLRLPRPSNDLAAFIEQLARNQLHRGRYEITVRAEGPPFETNMLNIERAHAAYQSLCAIRDELSPHSEVPLVLLNSIPDLFICAFEKEIDALRASLRKAFEFALDSLNTMRIQEGCLLHEDLCQRLNRIRHYTASIQERAPHVYDLHRKRLLEKIDRIQLTTSIEINFDRLEQEVVFLAERMDIAEELTRIESHCVHFLNIASESEAIGRKLDFLLQELTREINTLGAKSYDVFTSHAVVKMKAELERMREQVQNIE</sequence>
<evidence type="ECO:0000256" key="1">
    <source>
        <dbReference type="ARBA" id="ARBA00001968"/>
    </source>
</evidence>
<dbReference type="KEGG" id="pabo:BCY86_05470"/>
<dbReference type="Proteomes" id="UP000185544">
    <property type="component" value="Chromosome"/>
</dbReference>
<dbReference type="InterPro" id="IPR013527">
    <property type="entry name" value="YicC-like_N"/>
</dbReference>
<dbReference type="NCBIfam" id="TIGR00255">
    <property type="entry name" value="YicC/YloC family endoribonuclease"/>
    <property type="match status" value="1"/>
</dbReference>
<evidence type="ECO:0000256" key="3">
    <source>
        <dbReference type="ARBA" id="ARBA00022759"/>
    </source>
</evidence>
<organism evidence="8 9">
    <name type="scientific">Pajaroellobacter abortibovis</name>
    <dbReference type="NCBI Taxonomy" id="1882918"/>
    <lineage>
        <taxon>Bacteria</taxon>
        <taxon>Pseudomonadati</taxon>
        <taxon>Myxococcota</taxon>
        <taxon>Polyangia</taxon>
        <taxon>Polyangiales</taxon>
        <taxon>Polyangiaceae</taxon>
    </lineage>
</organism>
<evidence type="ECO:0000256" key="2">
    <source>
        <dbReference type="ARBA" id="ARBA00022722"/>
    </source>
</evidence>